<evidence type="ECO:0000256" key="4">
    <source>
        <dbReference type="ARBA" id="ARBA00023014"/>
    </source>
</evidence>
<evidence type="ECO:0000313" key="8">
    <source>
        <dbReference type="EMBL" id="QIW91870.1"/>
    </source>
</evidence>
<name>A0A6H0XBB6_9EURO</name>
<dbReference type="InterPro" id="IPR001030">
    <property type="entry name" value="Acoase/IPM_deHydtase_lsu_aba"/>
</dbReference>
<dbReference type="InterPro" id="IPR015928">
    <property type="entry name" value="Aconitase/3IPM_dehydase_swvl"/>
</dbReference>
<dbReference type="CDD" id="cd01577">
    <property type="entry name" value="IPMI_Swivel"/>
    <property type="match status" value="1"/>
</dbReference>
<dbReference type="GO" id="GO:0170034">
    <property type="term" value="P:L-amino acid biosynthetic process"/>
    <property type="evidence" value="ECO:0007669"/>
    <property type="project" value="UniProtKB-ARBA"/>
</dbReference>
<feature type="domain" description="Aconitase A/isopropylmalate dehydratase small subunit swivel" evidence="7">
    <location>
        <begin position="724"/>
        <end position="781"/>
    </location>
</feature>
<sequence length="873" mass="95322">MSKPSIAYCFDDNLPGEVVEFVRALFKILADTRGILLQDLSISDLPLDSRSSPSILHLAQPKGPNDGTSTINNLQDFIGRLCNELEAVGRQAEASTLLYVWDLCQTEKEWGGLGFIDELSGWQLKPKLLNDLEFLIEAWLEALNSAESSRSLPAPLPVKAINTWPMTLAEKILAHHAFSLPSSHGLKVGELVRVSVDWIIASELSWVGMKHSMNSIGEQPSIWRNDRFWLAGDHTVDPRTYDQPRVRELIDGMHDAKKQFKMTENQGSNYTILHTEFVRERAEPGMLVLGSDSHTCSAGAVSSLAIGLGAADVMAALATGETWIKVPESIQVEFSGEPAWYIRGKDVILYVLKELKRNTYAADRIVEFGGPGARHLSCDARFAISNMCTELGAISGIFVPDEITARFISDRPRSRYKSNSLYFKPDSDASYAATFHINLGEVESFLALYPSPDNVVPVTEKLGMTFEGCFIGACTTTEEDLILAALVLEAGLRNGLSSAPGKRMVVPGSLPIVKNLQALGLLDIYTQAGFEQPAPSCSLCLGMGADRAGEGENWLSSQNRNFKNRMGKGSIGHICSAATVAASSFSMTLTDPRSLLSQVSVERYQMLLENCRRSKTKGLNLRHRKINSVQNSVPGSMPSYVEPYLSLRTAPALSNLQSGAERGIEQKTSGSVDVIKSKVYALGDFVDTDAIIPASFILESPTDSLLGSHCLEFTNPDFRDKVREGMDVVVAGKAFGCGSSREEAPRALKGLGVKCVIAKSFSFIYGRNQPTIGLLGINISDDSFYDAAQTGTGIEIDLPGRLVKVGGQSFAFILDDMELSLIKSRGLAAAYKKFGKDVFQSLCDDDHRTNMVYELADVKLRAHGPETRAELAW</sequence>
<dbReference type="InterPro" id="IPR033940">
    <property type="entry name" value="IPMI_Swivel"/>
</dbReference>
<dbReference type="PANTHER" id="PTHR43822">
    <property type="entry name" value="HOMOACONITASE, MITOCHONDRIAL-RELATED"/>
    <property type="match status" value="1"/>
</dbReference>
<evidence type="ECO:0000256" key="2">
    <source>
        <dbReference type="ARBA" id="ARBA00022723"/>
    </source>
</evidence>
<evidence type="ECO:0000256" key="3">
    <source>
        <dbReference type="ARBA" id="ARBA00023004"/>
    </source>
</evidence>
<gene>
    <name evidence="8" type="primary">htyD</name>
</gene>
<keyword evidence="4" id="KW-0411">Iron-sulfur</keyword>
<dbReference type="Pfam" id="PF00330">
    <property type="entry name" value="Aconitase"/>
    <property type="match status" value="2"/>
</dbReference>
<accession>A0A6H0XBB6</accession>
<dbReference type="PANTHER" id="PTHR43822:SF2">
    <property type="entry name" value="HOMOACONITASE, MITOCHONDRIAL"/>
    <property type="match status" value="1"/>
</dbReference>
<dbReference type="GO" id="GO:0170038">
    <property type="term" value="P:proteinogenic amino acid biosynthetic process"/>
    <property type="evidence" value="ECO:0007669"/>
    <property type="project" value="UniProtKB-ARBA"/>
</dbReference>
<dbReference type="InterPro" id="IPR000573">
    <property type="entry name" value="AconitaseA/IPMdHydase_ssu_swvl"/>
</dbReference>
<dbReference type="InterPro" id="IPR015931">
    <property type="entry name" value="Acnase/IPM_dHydase_lsu_aba_1/3"/>
</dbReference>
<dbReference type="InterPro" id="IPR011827">
    <property type="entry name" value="LeuD_type2/HacB/DmdB"/>
</dbReference>
<evidence type="ECO:0000256" key="1">
    <source>
        <dbReference type="ARBA" id="ARBA00007185"/>
    </source>
</evidence>
<feature type="domain" description="Aconitase/3-isopropylmalate dehydratase large subunit alpha/beta/alpha" evidence="6">
    <location>
        <begin position="468"/>
        <end position="585"/>
    </location>
</feature>
<dbReference type="InterPro" id="IPR050067">
    <property type="entry name" value="IPM_dehydratase_rel_enz"/>
</dbReference>
<dbReference type="GO" id="GO:0016836">
    <property type="term" value="F:hydro-lyase activity"/>
    <property type="evidence" value="ECO:0007669"/>
    <property type="project" value="InterPro"/>
</dbReference>
<proteinExistence type="inferred from homology"/>
<dbReference type="PRINTS" id="PR00415">
    <property type="entry name" value="ACONITASE"/>
</dbReference>
<evidence type="ECO:0000256" key="5">
    <source>
        <dbReference type="ARBA" id="ARBA00023239"/>
    </source>
</evidence>
<evidence type="ECO:0000259" key="7">
    <source>
        <dbReference type="Pfam" id="PF00694"/>
    </source>
</evidence>
<protein>
    <submittedName>
        <fullName evidence="8">HtyD</fullName>
    </submittedName>
</protein>
<keyword evidence="5" id="KW-0456">Lyase</keyword>
<evidence type="ECO:0000259" key="6">
    <source>
        <dbReference type="Pfam" id="PF00330"/>
    </source>
</evidence>
<dbReference type="Pfam" id="PF00694">
    <property type="entry name" value="Aconitase_C"/>
    <property type="match status" value="1"/>
</dbReference>
<dbReference type="SUPFAM" id="SSF53732">
    <property type="entry name" value="Aconitase iron-sulfur domain"/>
    <property type="match status" value="1"/>
</dbReference>
<dbReference type="SMR" id="A0A6H0XBB6"/>
<comment type="similarity">
    <text evidence="1">Belongs to the aconitase/IPM isomerase family.</text>
</comment>
<dbReference type="GO" id="GO:0046872">
    <property type="term" value="F:metal ion binding"/>
    <property type="evidence" value="ECO:0007669"/>
    <property type="project" value="UniProtKB-KW"/>
</dbReference>
<feature type="domain" description="Aconitase/3-isopropylmalate dehydratase large subunit alpha/beta/alpha" evidence="6">
    <location>
        <begin position="245"/>
        <end position="462"/>
    </location>
</feature>
<dbReference type="NCBIfam" id="TIGR02087">
    <property type="entry name" value="LEUD_arch"/>
    <property type="match status" value="1"/>
</dbReference>
<dbReference type="SUPFAM" id="SSF52016">
    <property type="entry name" value="LeuD/IlvD-like"/>
    <property type="match status" value="1"/>
</dbReference>
<dbReference type="PROSITE" id="PS01244">
    <property type="entry name" value="ACONITASE_2"/>
    <property type="match status" value="1"/>
</dbReference>
<keyword evidence="2" id="KW-0479">Metal-binding</keyword>
<dbReference type="AlphaFoldDB" id="A0A6H0XBB6"/>
<reference evidence="8" key="1">
    <citation type="journal article" date="2020" name="Environ. Microbiol.">
        <title>Acrophiarin (antibiotic S31794/F-1) from Penicillium arenicola shares biosynthetic features with both Aspergillus- and Leotiomycete-type echinocandins.</title>
        <authorList>
            <person name="Lan N."/>
            <person name="Perlatti B."/>
            <person name="Kvitek D.J."/>
            <person name="Wiemann P."/>
            <person name="Harvey C.J.B."/>
            <person name="Frisvad J."/>
            <person name="An Z."/>
            <person name="Bills G.F."/>
        </authorList>
    </citation>
    <scope>NUCLEOTIDE SEQUENCE</scope>
    <source>
        <strain evidence="8">NRRL 8095</strain>
    </source>
</reference>
<organism evidence="8">
    <name type="scientific">Phialomyces arenicola</name>
    <dbReference type="NCBI Taxonomy" id="168477"/>
    <lineage>
        <taxon>Eukaryota</taxon>
        <taxon>Fungi</taxon>
        <taxon>Dikarya</taxon>
        <taxon>Ascomycota</taxon>
        <taxon>Pezizomycotina</taxon>
        <taxon>Eurotiomycetes</taxon>
        <taxon>Eurotiomycetidae</taxon>
        <taxon>Eurotiales</taxon>
        <taxon>Aspergillaceae</taxon>
        <taxon>Phialomyces</taxon>
    </lineage>
</organism>
<dbReference type="InterPro" id="IPR036008">
    <property type="entry name" value="Aconitase_4Fe-4S_dom"/>
</dbReference>
<keyword evidence="3" id="KW-0408">Iron</keyword>
<dbReference type="GO" id="GO:0051536">
    <property type="term" value="F:iron-sulfur cluster binding"/>
    <property type="evidence" value="ECO:0007669"/>
    <property type="project" value="UniProtKB-KW"/>
</dbReference>
<dbReference type="InterPro" id="IPR018136">
    <property type="entry name" value="Aconitase_4Fe-4S_BS"/>
</dbReference>
<dbReference type="Gene3D" id="3.20.19.10">
    <property type="entry name" value="Aconitase, domain 4"/>
    <property type="match status" value="1"/>
</dbReference>
<dbReference type="Gene3D" id="3.30.499.10">
    <property type="entry name" value="Aconitase, domain 3"/>
    <property type="match status" value="2"/>
</dbReference>
<dbReference type="EMBL" id="MN518690">
    <property type="protein sequence ID" value="QIW91870.1"/>
    <property type="molecule type" value="Genomic_DNA"/>
</dbReference>